<proteinExistence type="predicted"/>
<accession>A0A255ZGJ2</accession>
<dbReference type="Proteomes" id="UP000216605">
    <property type="component" value="Unassembled WGS sequence"/>
</dbReference>
<name>A0A255ZGJ2_9FLAO</name>
<feature type="non-terminal residue" evidence="1">
    <location>
        <position position="949"/>
    </location>
</feature>
<comment type="caution">
    <text evidence="1">The sequence shown here is derived from an EMBL/GenBank/DDBJ whole genome shotgun (WGS) entry which is preliminary data.</text>
</comment>
<gene>
    <name evidence="1" type="ORF">CHU92_04515</name>
</gene>
<sequence length="949" mass="99000">MCDDTGAVGTESFNLSSRLVEITALDPGLTVSFHATQPDADVGINAIATPGSYISGTGQVWVRVVDGNGCYNTAPLSLEVKPLPVINNNLPAYGECETAPGESVFTLTDIDAQVTLGAAGLDVKYYETLASALSGGPNNIAGPYTSGSRTVYVRVESAATGCWAVTELDLVAIPLPQAGTPSPLVVCDDNTDGVALFNLTPAGVQAVNGQPGLVATYHETPESAQAGANAITTPSAYNSVSDVVYIRVSDVTGAGCFAVTQVSLTVNPLPQPVQIGAYVLCDDAVADGITLFDLTTRSSLITNNSAGQSVTYYASEADLQSGTAIASPASWANTVAGGQQVYFRVTNQFGCTATGSFAVQVNPLPVVNTAPGTYFACEEAPGQGLFDLPSRNAEITLGAAGYNVSYHGTLAAAQSGSGSLPSPYLSGPGTVYVRVADATTGCWTTTSLTLSVIPAPIAPSLAPLTVCDDNNDGVVPFNINLALSQISNALSNVTLTVHETPEDADFNTNPIPAALLGSYTNLNANGAAVPTVYIRVQSSQTSCFDVVALELIVRLSPVATEPEALEVCDTNGDGQGQFNLDSTRSEVLGSLSPLLYTVSYHGSEAAALADTAPITGLLNYTSPSATVYVRVEDNATGCFDVVPLELIVNPLPVANQPVPYTLCDVNSPGDEREAFDLTTKIGEITGGALGVVVTFHQSFAQADANTNAIANTTAYINQATVQTLFVRVTNTATGCYRIVLLDVRVEPLPVLDVIPPQDRTACDADGDGFAVFNLGDLEDELINNGVNLEVTFHETREDALAGINPIPNPDSYTNIIPFAQTIYVRVVNTVTGCFNVPDIDFTLIVTPAPQLPDLELDPIVVCDEDPANNQDQQTRVDLTVRGDDIAAIIGTGFTITYYTSEAAAAAGAPRIATPASYQGTDGQVIWVRIEDATGCYNLTSFELEIGRPL</sequence>
<evidence type="ECO:0000313" key="1">
    <source>
        <dbReference type="EMBL" id="OYQ40586.1"/>
    </source>
</evidence>
<protein>
    <submittedName>
        <fullName evidence="1">Uncharacterized protein</fullName>
    </submittedName>
</protein>
<organism evidence="1 2">
    <name type="scientific">Flavobacterium cyanobacteriorum</name>
    <dbReference type="NCBI Taxonomy" id="2022802"/>
    <lineage>
        <taxon>Bacteria</taxon>
        <taxon>Pseudomonadati</taxon>
        <taxon>Bacteroidota</taxon>
        <taxon>Flavobacteriia</taxon>
        <taxon>Flavobacteriales</taxon>
        <taxon>Flavobacteriaceae</taxon>
        <taxon>Flavobacterium</taxon>
    </lineage>
</organism>
<dbReference type="AlphaFoldDB" id="A0A255ZGJ2"/>
<evidence type="ECO:0000313" key="2">
    <source>
        <dbReference type="Proteomes" id="UP000216605"/>
    </source>
</evidence>
<reference evidence="1 2" key="1">
    <citation type="submission" date="2017-07" db="EMBL/GenBank/DDBJ databases">
        <title>Flavobacterium cyanobacteriorum sp. nov., isolated from cyanobacterial aggregates in a eutrophic lake.</title>
        <authorList>
            <person name="Cai H."/>
        </authorList>
    </citation>
    <scope>NUCLEOTIDE SEQUENCE [LARGE SCALE GENOMIC DNA]</scope>
    <source>
        <strain evidence="1 2">TH021</strain>
    </source>
</reference>
<keyword evidence="2" id="KW-1185">Reference proteome</keyword>
<dbReference type="EMBL" id="NOXV01000206">
    <property type="protein sequence ID" value="OYQ40586.1"/>
    <property type="molecule type" value="Genomic_DNA"/>
</dbReference>